<dbReference type="EMBL" id="CAKKNE010000002">
    <property type="protein sequence ID" value="CAH0370110.1"/>
    <property type="molecule type" value="Genomic_DNA"/>
</dbReference>
<dbReference type="AlphaFoldDB" id="A0A7S4ECT4"/>
<proteinExistence type="predicted"/>
<gene>
    <name evidence="1" type="ORF">PCAL00307_LOCUS20699</name>
    <name evidence="2" type="ORF">PECAL_2P32610</name>
</gene>
<dbReference type="EMBL" id="HBIW01023990">
    <property type="protein sequence ID" value="CAE0705251.1"/>
    <property type="molecule type" value="Transcribed_RNA"/>
</dbReference>
<organism evidence="1">
    <name type="scientific">Pelagomonas calceolata</name>
    <dbReference type="NCBI Taxonomy" id="35677"/>
    <lineage>
        <taxon>Eukaryota</taxon>
        <taxon>Sar</taxon>
        <taxon>Stramenopiles</taxon>
        <taxon>Ochrophyta</taxon>
        <taxon>Pelagophyceae</taxon>
        <taxon>Pelagomonadales</taxon>
        <taxon>Pelagomonadaceae</taxon>
        <taxon>Pelagomonas</taxon>
    </lineage>
</organism>
<evidence type="ECO:0000313" key="1">
    <source>
        <dbReference type="EMBL" id="CAE0705251.1"/>
    </source>
</evidence>
<dbReference type="OrthoDB" id="10522626at2759"/>
<evidence type="ECO:0000313" key="3">
    <source>
        <dbReference type="Proteomes" id="UP000789595"/>
    </source>
</evidence>
<reference evidence="1" key="1">
    <citation type="submission" date="2021-01" db="EMBL/GenBank/DDBJ databases">
        <authorList>
            <person name="Corre E."/>
            <person name="Pelletier E."/>
            <person name="Niang G."/>
            <person name="Scheremetjew M."/>
            <person name="Finn R."/>
            <person name="Kale V."/>
            <person name="Holt S."/>
            <person name="Cochrane G."/>
            <person name="Meng A."/>
            <person name="Brown T."/>
            <person name="Cohen L."/>
        </authorList>
    </citation>
    <scope>NUCLEOTIDE SEQUENCE</scope>
    <source>
        <strain evidence="1">CCMP1756</strain>
    </source>
</reference>
<name>A0A7S4ECT4_9STRA</name>
<dbReference type="Proteomes" id="UP000789595">
    <property type="component" value="Unassembled WGS sequence"/>
</dbReference>
<reference evidence="2" key="2">
    <citation type="submission" date="2021-11" db="EMBL/GenBank/DDBJ databases">
        <authorList>
            <consortium name="Genoscope - CEA"/>
            <person name="William W."/>
        </authorList>
    </citation>
    <scope>NUCLEOTIDE SEQUENCE</scope>
</reference>
<protein>
    <submittedName>
        <fullName evidence="1">Uncharacterized protein</fullName>
    </submittedName>
</protein>
<keyword evidence="3" id="KW-1185">Reference proteome</keyword>
<sequence length="145" mass="16655">MNKTQRFGAGGGAGDKFKMDRIQLFVTGDFISIDLRGCQMPTPRPRPHIPVLYREGGFTPPELYDAIEAADAWMYSRNIGVLSRCVSFTLGEWEKEISPRGEVMERSRVYGEIEEFTEFLRHEFPEWAGYLGVEDPPYTYIKGYD</sequence>
<accession>A0A7S4ECT4</accession>
<evidence type="ECO:0000313" key="2">
    <source>
        <dbReference type="EMBL" id="CAH0370110.1"/>
    </source>
</evidence>